<dbReference type="OrthoDB" id="5842234at2759"/>
<evidence type="ECO:0000313" key="3">
    <source>
        <dbReference type="Proteomes" id="UP000835052"/>
    </source>
</evidence>
<protein>
    <recommendedName>
        <fullName evidence="1">Reverse transcriptase domain-containing protein</fullName>
    </recommendedName>
</protein>
<feature type="domain" description="Reverse transcriptase" evidence="1">
    <location>
        <begin position="258"/>
        <end position="363"/>
    </location>
</feature>
<dbReference type="PROSITE" id="PS50878">
    <property type="entry name" value="RT_POL"/>
    <property type="match status" value="1"/>
</dbReference>
<dbReference type="AlphaFoldDB" id="A0A8S1H0X4"/>
<reference evidence="2" key="1">
    <citation type="submission" date="2020-10" db="EMBL/GenBank/DDBJ databases">
        <authorList>
            <person name="Kikuchi T."/>
        </authorList>
    </citation>
    <scope>NUCLEOTIDE SEQUENCE</scope>
    <source>
        <strain evidence="2">NKZ352</strain>
    </source>
</reference>
<organism evidence="2 3">
    <name type="scientific">Caenorhabditis auriculariae</name>
    <dbReference type="NCBI Taxonomy" id="2777116"/>
    <lineage>
        <taxon>Eukaryota</taxon>
        <taxon>Metazoa</taxon>
        <taxon>Ecdysozoa</taxon>
        <taxon>Nematoda</taxon>
        <taxon>Chromadorea</taxon>
        <taxon>Rhabditida</taxon>
        <taxon>Rhabditina</taxon>
        <taxon>Rhabditomorpha</taxon>
        <taxon>Rhabditoidea</taxon>
        <taxon>Rhabditidae</taxon>
        <taxon>Peloderinae</taxon>
        <taxon>Caenorhabditis</taxon>
    </lineage>
</organism>
<evidence type="ECO:0000259" key="1">
    <source>
        <dbReference type="PROSITE" id="PS50878"/>
    </source>
</evidence>
<dbReference type="PANTHER" id="PTHR19446">
    <property type="entry name" value="REVERSE TRANSCRIPTASES"/>
    <property type="match status" value="1"/>
</dbReference>
<dbReference type="Proteomes" id="UP000835052">
    <property type="component" value="Unassembled WGS sequence"/>
</dbReference>
<name>A0A8S1H0X4_9PELO</name>
<dbReference type="EMBL" id="CAJGYM010000010">
    <property type="protein sequence ID" value="CAD6189047.1"/>
    <property type="molecule type" value="Genomic_DNA"/>
</dbReference>
<keyword evidence="3" id="KW-1185">Reference proteome</keyword>
<sequence length="363" mass="41695">MLLEDLEEALSHLQRRDRHPGADVTYSLTLDYVIADRRCPIYDVDVIANFQYITDHRLIRAKMKLSSRHVNKRATSKRVFHKSLFAYAVEQISNEHRPHTNVISLCRKTNTPSGRLEFCLTNKALRISIKDDIERRRHSKIDNAIEKHRSVLKVMKESQVCSTALTQPQREDGTIAASKKMSRKLFSSSIILYTSLDSSPALVLPSQEDFPPILADKVRAALKKAKKKQKLLGRIWSLRRCFACEDIVVPHLVTIFNESLVNERAPHSRPDSVVRLLHKKGNCLDIGNYRPVALLSVVYKLFTSILRRRATQNTLVVTEMIQKSQKYKFPLYLMFVDYKKAFDSVEFGSLWTALSECGVHSED</sequence>
<comment type="caution">
    <text evidence="2">The sequence shown here is derived from an EMBL/GenBank/DDBJ whole genome shotgun (WGS) entry which is preliminary data.</text>
</comment>
<proteinExistence type="predicted"/>
<accession>A0A8S1H0X4</accession>
<dbReference type="InterPro" id="IPR000477">
    <property type="entry name" value="RT_dom"/>
</dbReference>
<gene>
    <name evidence="2" type="ORF">CAUJ_LOCUS4966</name>
</gene>
<evidence type="ECO:0000313" key="2">
    <source>
        <dbReference type="EMBL" id="CAD6189047.1"/>
    </source>
</evidence>